<dbReference type="PANTHER" id="PTHR30511:SF0">
    <property type="entry name" value="ALANINE RACEMASE, CATABOLIC-RELATED"/>
    <property type="match status" value="1"/>
</dbReference>
<dbReference type="GO" id="GO:0002949">
    <property type="term" value="P:tRNA threonylcarbamoyladenosine modification"/>
    <property type="evidence" value="ECO:0007669"/>
    <property type="project" value="InterPro"/>
</dbReference>
<dbReference type="InterPro" id="IPR001608">
    <property type="entry name" value="Ala_racemase_N"/>
</dbReference>
<dbReference type="GO" id="GO:0030632">
    <property type="term" value="P:D-alanine biosynthetic process"/>
    <property type="evidence" value="ECO:0007669"/>
    <property type="project" value="UniProtKB-UniRule"/>
</dbReference>
<dbReference type="NCBIfam" id="TIGR00150">
    <property type="entry name" value="T6A_YjeE"/>
    <property type="match status" value="1"/>
</dbReference>
<comment type="catalytic activity">
    <reaction evidence="5">
        <text>L-alanine = D-alanine</text>
        <dbReference type="Rhea" id="RHEA:20249"/>
        <dbReference type="ChEBI" id="CHEBI:57416"/>
        <dbReference type="ChEBI" id="CHEBI:57972"/>
        <dbReference type="EC" id="5.1.1.1"/>
    </reaction>
</comment>
<dbReference type="Gene3D" id="2.40.37.10">
    <property type="entry name" value="Lyase, Ornithine Decarboxylase, Chain A, domain 1"/>
    <property type="match status" value="1"/>
</dbReference>
<dbReference type="InterPro" id="IPR029066">
    <property type="entry name" value="PLP-binding_barrel"/>
</dbReference>
<dbReference type="InterPro" id="IPR009006">
    <property type="entry name" value="Ala_racemase/Decarboxylase_C"/>
</dbReference>
<feature type="compositionally biased region" description="Gly residues" evidence="8">
    <location>
        <begin position="128"/>
        <end position="156"/>
    </location>
</feature>
<dbReference type="OrthoDB" id="9813814at2"/>
<evidence type="ECO:0000256" key="3">
    <source>
        <dbReference type="ARBA" id="ARBA00023235"/>
    </source>
</evidence>
<evidence type="ECO:0000256" key="5">
    <source>
        <dbReference type="HAMAP-Rule" id="MF_01201"/>
    </source>
</evidence>
<feature type="region of interest" description="Disordered" evidence="8">
    <location>
        <begin position="553"/>
        <end position="576"/>
    </location>
</feature>
<dbReference type="InterPro" id="IPR003442">
    <property type="entry name" value="T6A_TsaE"/>
</dbReference>
<dbReference type="InterPro" id="IPR000821">
    <property type="entry name" value="Ala_racemase"/>
</dbReference>
<dbReference type="PROSITE" id="PS00395">
    <property type="entry name" value="ALANINE_RACEMASE"/>
    <property type="match status" value="1"/>
</dbReference>
<dbReference type="CDD" id="cd00430">
    <property type="entry name" value="PLPDE_III_AR"/>
    <property type="match status" value="1"/>
</dbReference>
<dbReference type="InterPro" id="IPR020622">
    <property type="entry name" value="Ala_racemase_pyridoxalP-BS"/>
</dbReference>
<dbReference type="SUPFAM" id="SSF50621">
    <property type="entry name" value="Alanine racemase C-terminal domain-like"/>
    <property type="match status" value="1"/>
</dbReference>
<feature type="binding site" evidence="5 7">
    <location>
        <position position="178"/>
    </location>
    <ligand>
        <name>substrate</name>
    </ligand>
</feature>
<accession>A0A3E0VD40</accession>
<dbReference type="EMBL" id="NBXA01000026">
    <property type="protein sequence ID" value="RFA07310.1"/>
    <property type="molecule type" value="Genomic_DNA"/>
</dbReference>
<feature type="modified residue" description="N6-(pyridoxal phosphate)lysine" evidence="5 6">
    <location>
        <position position="38"/>
    </location>
</feature>
<dbReference type="GO" id="GO:0005829">
    <property type="term" value="C:cytosol"/>
    <property type="evidence" value="ECO:0007669"/>
    <property type="project" value="TreeGrafter"/>
</dbReference>
<dbReference type="Pfam" id="PF02367">
    <property type="entry name" value="TsaE"/>
    <property type="match status" value="1"/>
</dbReference>
<dbReference type="RefSeq" id="WP_116283859.1">
    <property type="nucleotide sequence ID" value="NZ_NBXA01000026.1"/>
</dbReference>
<dbReference type="Pfam" id="PF00842">
    <property type="entry name" value="Ala_racemase_C"/>
    <property type="match status" value="1"/>
</dbReference>
<keyword evidence="2 5" id="KW-0663">Pyridoxal phosphate</keyword>
<evidence type="ECO:0000256" key="7">
    <source>
        <dbReference type="PIRSR" id="PIRSR600821-52"/>
    </source>
</evidence>
<protein>
    <recommendedName>
        <fullName evidence="5">Alanine racemase</fullName>
        <ecNumber evidence="5">5.1.1.1</ecNumber>
    </recommendedName>
</protein>
<dbReference type="Gene3D" id="3.20.20.10">
    <property type="entry name" value="Alanine racemase"/>
    <property type="match status" value="1"/>
</dbReference>
<feature type="compositionally biased region" description="Acidic residues" evidence="8">
    <location>
        <begin position="561"/>
        <end position="570"/>
    </location>
</feature>
<dbReference type="GO" id="GO:0030170">
    <property type="term" value="F:pyridoxal phosphate binding"/>
    <property type="evidence" value="ECO:0007669"/>
    <property type="project" value="UniProtKB-UniRule"/>
</dbReference>
<feature type="region of interest" description="Disordered" evidence="8">
    <location>
        <begin position="128"/>
        <end position="158"/>
    </location>
</feature>
<reference evidence="10 11" key="1">
    <citation type="submission" date="2017-04" db="EMBL/GenBank/DDBJ databases">
        <title>Comparative genome analysis of Subtercola boreus.</title>
        <authorList>
            <person name="Cho Y.-J."/>
            <person name="Cho A."/>
            <person name="Kim O.-S."/>
            <person name="Lee J.-I."/>
        </authorList>
    </citation>
    <scope>NUCLEOTIDE SEQUENCE [LARGE SCALE GENOMIC DNA]</scope>
    <source>
        <strain evidence="10 11">P27444</strain>
    </source>
</reference>
<dbReference type="UniPathway" id="UPA00042">
    <property type="reaction ID" value="UER00497"/>
</dbReference>
<feature type="active site" description="Proton acceptor; specific for L-alanine" evidence="5">
    <location>
        <position position="308"/>
    </location>
</feature>
<name>A0A3E0VD40_9MICO</name>
<evidence type="ECO:0000256" key="2">
    <source>
        <dbReference type="ARBA" id="ARBA00022898"/>
    </source>
</evidence>
<evidence type="ECO:0000256" key="1">
    <source>
        <dbReference type="ARBA" id="ARBA00001933"/>
    </source>
</evidence>
<feature type="active site" description="Proton acceptor; specific for D-alanine" evidence="5">
    <location>
        <position position="38"/>
    </location>
</feature>
<organism evidence="10 11">
    <name type="scientific">Subtercola boreus</name>
    <dbReference type="NCBI Taxonomy" id="120213"/>
    <lineage>
        <taxon>Bacteria</taxon>
        <taxon>Bacillati</taxon>
        <taxon>Actinomycetota</taxon>
        <taxon>Actinomycetes</taxon>
        <taxon>Micrococcales</taxon>
        <taxon>Microbacteriaceae</taxon>
        <taxon>Subtercola</taxon>
    </lineage>
</organism>
<evidence type="ECO:0000256" key="6">
    <source>
        <dbReference type="PIRSR" id="PIRSR600821-50"/>
    </source>
</evidence>
<comment type="function">
    <text evidence="5">Catalyzes the interconversion of L-alanine and D-alanine. May also act on other amino acids.</text>
</comment>
<comment type="pathway">
    <text evidence="5">Amino-acid biosynthesis; D-alanine biosynthesis; D-alanine from L-alanine: step 1/1.</text>
</comment>
<dbReference type="Gene3D" id="3.40.50.300">
    <property type="entry name" value="P-loop containing nucleotide triphosphate hydrolases"/>
    <property type="match status" value="1"/>
</dbReference>
<evidence type="ECO:0000313" key="10">
    <source>
        <dbReference type="EMBL" id="RFA07310.1"/>
    </source>
</evidence>
<dbReference type="SUPFAM" id="SSF51419">
    <property type="entry name" value="PLP-binding barrel"/>
    <property type="match status" value="2"/>
</dbReference>
<dbReference type="SMART" id="SM01005">
    <property type="entry name" value="Ala_racemase_C"/>
    <property type="match status" value="1"/>
</dbReference>
<comment type="function">
    <text evidence="4">Required for the formation of a threonylcarbamoyl group on adenosine at position 37 (t(6)A37) in tRNAs that read codons beginning with adenine. Is involved in the transfer of the threonylcarbamoyl moiety of threonylcarbamoyl-AMP (TC-AMP) to the N6 group of A37, together with TsaD and TsaB. TsaE seems to play an indirect role in the t(6)A biosynthesis pathway, possibly in regulating the core enzymatic function of TsaD.</text>
</comment>
<evidence type="ECO:0000259" key="9">
    <source>
        <dbReference type="SMART" id="SM01005"/>
    </source>
</evidence>
<gene>
    <name evidence="10" type="ORF">B7R21_13920</name>
</gene>
<dbReference type="Pfam" id="PF01168">
    <property type="entry name" value="Ala_racemase_N"/>
    <property type="match status" value="2"/>
</dbReference>
<dbReference type="PRINTS" id="PR00992">
    <property type="entry name" value="ALARACEMASE"/>
</dbReference>
<dbReference type="InterPro" id="IPR027417">
    <property type="entry name" value="P-loop_NTPase"/>
</dbReference>
<proteinExistence type="inferred from homology"/>
<keyword evidence="3 5" id="KW-0413">Isomerase</keyword>
<dbReference type="PANTHER" id="PTHR30511">
    <property type="entry name" value="ALANINE RACEMASE"/>
    <property type="match status" value="1"/>
</dbReference>
<dbReference type="HAMAP" id="MF_01201">
    <property type="entry name" value="Ala_racemase"/>
    <property type="match status" value="1"/>
</dbReference>
<dbReference type="InterPro" id="IPR011079">
    <property type="entry name" value="Ala_racemase_C"/>
</dbReference>
<dbReference type="AlphaFoldDB" id="A0A3E0VD40"/>
<comment type="caution">
    <text evidence="10">The sequence shown here is derived from an EMBL/GenBank/DDBJ whole genome shotgun (WGS) entry which is preliminary data.</text>
</comment>
<dbReference type="GO" id="GO:0008784">
    <property type="term" value="F:alanine racemase activity"/>
    <property type="evidence" value="ECO:0007669"/>
    <property type="project" value="UniProtKB-UniRule"/>
</dbReference>
<dbReference type="GO" id="GO:0009252">
    <property type="term" value="P:peptidoglycan biosynthetic process"/>
    <property type="evidence" value="ECO:0007669"/>
    <property type="project" value="TreeGrafter"/>
</dbReference>
<dbReference type="Proteomes" id="UP000256709">
    <property type="component" value="Unassembled WGS sequence"/>
</dbReference>
<evidence type="ECO:0000256" key="8">
    <source>
        <dbReference type="SAM" id="MobiDB-lite"/>
    </source>
</evidence>
<comment type="similarity">
    <text evidence="5">Belongs to the alanine racemase family.</text>
</comment>
<dbReference type="EC" id="5.1.1.1" evidence="5"/>
<comment type="cofactor">
    <cofactor evidence="1 5 6">
        <name>pyridoxal 5'-phosphate</name>
        <dbReference type="ChEBI" id="CHEBI:597326"/>
    </cofactor>
</comment>
<dbReference type="SUPFAM" id="SSF52540">
    <property type="entry name" value="P-loop containing nucleoside triphosphate hydrolases"/>
    <property type="match status" value="1"/>
</dbReference>
<sequence length="591" mass="61888">MSAAAPERVARINLDAFRHNVRTLAALAYPAETMLAVKADAYGHGMIELAGAALEAGATALAVLDIPAALELRDAGFTVPIFAWMHAPDADFDGAVAGGIDLGVSALWQLERIAEARARLVRMASGSTGGTGGGAGAGGSAHAGGGAGAGAGGDAGAEGSALPAPARVHLKIDTGLHRNGATVEDWPGLVLRARELHEQGLLELFAAWSHLADASPADDRDALEQFRAAVDVARGLDAPPLKLHLAASSAGIRMPEARFDMVRFGIAAYGVSPFDDETAVELGLRPVMTLVAPVVSVKRVAAGHGVSYGFDYRTDRETTLALVPLGYADGIPRASSGHGEVWIDGLRHRVAGRVAMDQIVVDVGDAPVSVGDEVVVFGEEPHGFGTDGERASVPTAEEWAGWAQTIGDEIVARVGPRVVREYVTDESWEIADPERMHAFGVEFAGRLRAGDVLVLTGELGAGKTTFTRGLGEGLGVRGSVTSPTFVLARTHPNRATGVPLVHVDAYRLGSAAELDDLDIDFAHSIVVVEWGSGMVERLVDGYLELVIERPHGAAVSPGESDSGEADVDEPIEPRQLTLYRRGTLRSTEVRR</sequence>
<feature type="binding site" evidence="5 7">
    <location>
        <position position="356"/>
    </location>
    <ligand>
        <name>substrate</name>
    </ligand>
</feature>
<evidence type="ECO:0000256" key="4">
    <source>
        <dbReference type="ARBA" id="ARBA00024908"/>
    </source>
</evidence>
<evidence type="ECO:0000313" key="11">
    <source>
        <dbReference type="Proteomes" id="UP000256709"/>
    </source>
</evidence>
<dbReference type="NCBIfam" id="TIGR00492">
    <property type="entry name" value="alr"/>
    <property type="match status" value="1"/>
</dbReference>
<feature type="domain" description="Alanine racemase C-terminal" evidence="9">
    <location>
        <begin position="287"/>
        <end position="423"/>
    </location>
</feature>